<name>A0A934PU24_9SPHI</name>
<feature type="transmembrane region" description="Helical" evidence="1">
    <location>
        <begin position="172"/>
        <end position="193"/>
    </location>
</feature>
<keyword evidence="3" id="KW-0808">Transferase</keyword>
<dbReference type="GO" id="GO:0016020">
    <property type="term" value="C:membrane"/>
    <property type="evidence" value="ECO:0007669"/>
    <property type="project" value="TreeGrafter"/>
</dbReference>
<dbReference type="GO" id="GO:0016747">
    <property type="term" value="F:acyltransferase activity, transferring groups other than amino-acyl groups"/>
    <property type="evidence" value="ECO:0007669"/>
    <property type="project" value="InterPro"/>
</dbReference>
<evidence type="ECO:0000259" key="2">
    <source>
        <dbReference type="Pfam" id="PF01757"/>
    </source>
</evidence>
<dbReference type="EMBL" id="JAEHFW010000001">
    <property type="protein sequence ID" value="MBK0379018.1"/>
    <property type="molecule type" value="Genomic_DNA"/>
</dbReference>
<dbReference type="Proteomes" id="UP000613193">
    <property type="component" value="Unassembled WGS sequence"/>
</dbReference>
<feature type="transmembrane region" description="Helical" evidence="1">
    <location>
        <begin position="343"/>
        <end position="362"/>
    </location>
</feature>
<evidence type="ECO:0000313" key="4">
    <source>
        <dbReference type="Proteomes" id="UP000613193"/>
    </source>
</evidence>
<keyword evidence="1" id="KW-0472">Membrane</keyword>
<feature type="transmembrane region" description="Helical" evidence="1">
    <location>
        <begin position="99"/>
        <end position="116"/>
    </location>
</feature>
<feature type="transmembrane region" description="Helical" evidence="1">
    <location>
        <begin position="21"/>
        <end position="39"/>
    </location>
</feature>
<keyword evidence="1" id="KW-1133">Transmembrane helix</keyword>
<gene>
    <name evidence="3" type="ORF">I5M19_06850</name>
</gene>
<evidence type="ECO:0000256" key="1">
    <source>
        <dbReference type="SAM" id="Phobius"/>
    </source>
</evidence>
<keyword evidence="3" id="KW-0012">Acyltransferase</keyword>
<evidence type="ECO:0000313" key="3">
    <source>
        <dbReference type="EMBL" id="MBK0379018.1"/>
    </source>
</evidence>
<dbReference type="RefSeq" id="WP_200065462.1">
    <property type="nucleotide sequence ID" value="NZ_JAEHFW010000001.1"/>
</dbReference>
<feature type="transmembrane region" description="Helical" evidence="1">
    <location>
        <begin position="248"/>
        <end position="264"/>
    </location>
</feature>
<dbReference type="InterPro" id="IPR002656">
    <property type="entry name" value="Acyl_transf_3_dom"/>
</dbReference>
<dbReference type="Pfam" id="PF01757">
    <property type="entry name" value="Acyl_transf_3"/>
    <property type="match status" value="1"/>
</dbReference>
<feature type="transmembrane region" description="Helical" evidence="1">
    <location>
        <begin position="122"/>
        <end position="140"/>
    </location>
</feature>
<dbReference type="InterPro" id="IPR050879">
    <property type="entry name" value="Acyltransferase_3"/>
</dbReference>
<dbReference type="AlphaFoldDB" id="A0A934PU24"/>
<protein>
    <submittedName>
        <fullName evidence="3">Acyltransferase</fullName>
    </submittedName>
</protein>
<accession>A0A934PU24</accession>
<keyword evidence="1" id="KW-0812">Transmembrane</keyword>
<keyword evidence="4" id="KW-1185">Reference proteome</keyword>
<feature type="transmembrane region" description="Helical" evidence="1">
    <location>
        <begin position="318"/>
        <end position="337"/>
    </location>
</feature>
<feature type="transmembrane region" description="Helical" evidence="1">
    <location>
        <begin position="205"/>
        <end position="227"/>
    </location>
</feature>
<proteinExistence type="predicted"/>
<organism evidence="3 4">
    <name type="scientific">Mucilaginibacter segetis</name>
    <dbReference type="NCBI Taxonomy" id="2793071"/>
    <lineage>
        <taxon>Bacteria</taxon>
        <taxon>Pseudomonadati</taxon>
        <taxon>Bacteroidota</taxon>
        <taxon>Sphingobacteriia</taxon>
        <taxon>Sphingobacteriales</taxon>
        <taxon>Sphingobacteriaceae</taxon>
        <taxon>Mucilaginibacter</taxon>
    </lineage>
</organism>
<feature type="transmembrane region" description="Helical" evidence="1">
    <location>
        <begin position="59"/>
        <end position="78"/>
    </location>
</feature>
<comment type="caution">
    <text evidence="3">The sequence shown here is derived from an EMBL/GenBank/DDBJ whole genome shotgun (WGS) entry which is preliminary data.</text>
</comment>
<reference evidence="3" key="1">
    <citation type="submission" date="2020-12" db="EMBL/GenBank/DDBJ databases">
        <title>Bacterial novel species Mucilaginibacter sp. SD-g isolated from soil.</title>
        <authorList>
            <person name="Jung H.-Y."/>
        </authorList>
    </citation>
    <scope>NUCLEOTIDE SEQUENCE</scope>
    <source>
        <strain evidence="3">SD-g</strain>
    </source>
</reference>
<dbReference type="GO" id="GO:0000271">
    <property type="term" value="P:polysaccharide biosynthetic process"/>
    <property type="evidence" value="ECO:0007669"/>
    <property type="project" value="TreeGrafter"/>
</dbReference>
<dbReference type="PANTHER" id="PTHR23028">
    <property type="entry name" value="ACETYLTRANSFERASE"/>
    <property type="match status" value="1"/>
</dbReference>
<dbReference type="PANTHER" id="PTHR23028:SF53">
    <property type="entry name" value="ACYL_TRANSF_3 DOMAIN-CONTAINING PROTEIN"/>
    <property type="match status" value="1"/>
</dbReference>
<feature type="transmembrane region" description="Helical" evidence="1">
    <location>
        <begin position="276"/>
        <end position="297"/>
    </location>
</feature>
<feature type="domain" description="Acyltransferase 3" evidence="2">
    <location>
        <begin position="19"/>
        <end position="358"/>
    </location>
</feature>
<sequence>MGSENAVSDKKRSYVYFPNLDGIRAIAALMVVVSHIEYHKNLFNLQRIGIPNLQNMGKVGVTIFFALSGFLITYLLMVEKGEFNRVGLKDFYIRRILRIWPLYFLIVIVGFFVYPRGASKEALWLSVFFMPNLAFCLQMLPSIFDPIWSIGTEEQFYIFHPHIFRIKKPENILYALVGITLALITINIIVRSIQNHNQFLSDLSLFLYYARFHNMMVGAIVAVLYYNTKHPSFKFKLQSAFELMFNKYVQIVIWICFILFVYLYTLSEIPQGDIVISVLAALIIVNLCETSSSIFSLNNSKLKYCGKISYGIYLLHKYPLYLMLYIAQTYLSSVGLFWQNLFIYVATLIAVIALASLSYYGFERYFLRFKSRFQKVSQNKQAVSS</sequence>